<dbReference type="RefSeq" id="WP_141461994.1">
    <property type="nucleotide sequence ID" value="NZ_CP038141.1"/>
</dbReference>
<accession>A0A4Y6UM39</accession>
<reference evidence="1 2" key="1">
    <citation type="submission" date="2019-03" db="EMBL/GenBank/DDBJ databases">
        <title>The complete genome sequence of Swingsia samuiensis NBRC107927(T).</title>
        <authorList>
            <person name="Chua K.-O."/>
            <person name="Chan K.-G."/>
            <person name="See-Too W.-S."/>
        </authorList>
    </citation>
    <scope>NUCLEOTIDE SEQUENCE [LARGE SCALE GENOMIC DNA]</scope>
    <source>
        <strain evidence="1 2">AH83</strain>
    </source>
</reference>
<dbReference type="KEGG" id="ssam:E3D00_09350"/>
<dbReference type="Proteomes" id="UP000316313">
    <property type="component" value="Chromosome"/>
</dbReference>
<organism evidence="1 2">
    <name type="scientific">Swingsia samuiensis</name>
    <dbReference type="NCBI Taxonomy" id="1293412"/>
    <lineage>
        <taxon>Bacteria</taxon>
        <taxon>Pseudomonadati</taxon>
        <taxon>Pseudomonadota</taxon>
        <taxon>Alphaproteobacteria</taxon>
        <taxon>Acetobacterales</taxon>
        <taxon>Acetobacteraceae</taxon>
        <taxon>Swingsia</taxon>
    </lineage>
</organism>
<proteinExistence type="predicted"/>
<sequence>MVDASNQNRPVLHVCVTCRQGRPFEERPIPGQVFYDKLEEYAAEKDFDLQPVKCFASCARGCVVGVSMPQKWTLLLGHLGLHNLQDFLTYLELYRTSKTGMVMPSKRPQSLSEMVLSRLPMTFSNSQDIL</sequence>
<evidence type="ECO:0000313" key="1">
    <source>
        <dbReference type="EMBL" id="QDH17748.1"/>
    </source>
</evidence>
<dbReference type="AlphaFoldDB" id="A0A4Y6UM39"/>
<dbReference type="OrthoDB" id="424426at2"/>
<dbReference type="EMBL" id="CP038141">
    <property type="protein sequence ID" value="QDH17748.1"/>
    <property type="molecule type" value="Genomic_DNA"/>
</dbReference>
<dbReference type="InterPro" id="IPR012863">
    <property type="entry name" value="DUF1636"/>
</dbReference>
<name>A0A4Y6UM39_9PROT</name>
<dbReference type="Pfam" id="PF07845">
    <property type="entry name" value="DUF1636"/>
    <property type="match status" value="1"/>
</dbReference>
<protein>
    <submittedName>
        <fullName evidence="1">DUF1636 domain-containing protein</fullName>
    </submittedName>
</protein>
<evidence type="ECO:0000313" key="2">
    <source>
        <dbReference type="Proteomes" id="UP000316313"/>
    </source>
</evidence>
<gene>
    <name evidence="1" type="ORF">E3D00_09350</name>
</gene>
<keyword evidence="2" id="KW-1185">Reference proteome</keyword>